<dbReference type="PATRIC" id="fig|452652.3.peg.6084"/>
<dbReference type="Pfam" id="PF02384">
    <property type="entry name" value="N6_Mtase"/>
    <property type="match status" value="1"/>
</dbReference>
<dbReference type="AlphaFoldDB" id="E4N104"/>
<name>E4N104_KITSK</name>
<organism evidence="2 3">
    <name type="scientific">Kitasatospora setae (strain ATCC 33774 / DSM 43861 / JCM 3304 / KCC A-0304 / NBRC 14216 / KM-6054)</name>
    <name type="common">Streptomyces setae</name>
    <dbReference type="NCBI Taxonomy" id="452652"/>
    <lineage>
        <taxon>Bacteria</taxon>
        <taxon>Bacillati</taxon>
        <taxon>Actinomycetota</taxon>
        <taxon>Actinomycetes</taxon>
        <taxon>Kitasatosporales</taxon>
        <taxon>Streptomycetaceae</taxon>
        <taxon>Kitasatospora</taxon>
    </lineage>
</organism>
<dbReference type="CDD" id="cd02440">
    <property type="entry name" value="AdoMet_MTases"/>
    <property type="match status" value="1"/>
</dbReference>
<dbReference type="Proteomes" id="UP000007076">
    <property type="component" value="Chromosome"/>
</dbReference>
<gene>
    <name evidence="2" type="ordered locus">KSE_60720</name>
</gene>
<dbReference type="GO" id="GO:0008170">
    <property type="term" value="F:N-methyltransferase activity"/>
    <property type="evidence" value="ECO:0007669"/>
    <property type="project" value="InterPro"/>
</dbReference>
<accession>E4N104</accession>
<dbReference type="EMBL" id="AP010968">
    <property type="protein sequence ID" value="BAJ31838.1"/>
    <property type="molecule type" value="Genomic_DNA"/>
</dbReference>
<dbReference type="eggNOG" id="COG0286">
    <property type="taxonomic scope" value="Bacteria"/>
</dbReference>
<dbReference type="PANTHER" id="PTHR42998:SF1">
    <property type="entry name" value="TYPE I RESTRICTION ENZYME HINDI METHYLASE SUBUNIT"/>
    <property type="match status" value="1"/>
</dbReference>
<dbReference type="GO" id="GO:0003677">
    <property type="term" value="F:DNA binding"/>
    <property type="evidence" value="ECO:0007669"/>
    <property type="project" value="InterPro"/>
</dbReference>
<protein>
    <recommendedName>
        <fullName evidence="1">DNA methylase adenine-specific domain-containing protein</fullName>
    </recommendedName>
</protein>
<proteinExistence type="predicted"/>
<sequence length="652" mass="68940">MTTDATITAAGVARIAKVGPAAVSAWRKRFPDFPTPTAGTPSSPRFALSEVVGWLRDHGKEIHLSASEEAWQRIDALSDPARPAAVLASFARTLSSRPPVADDPKDPVSVELASIARRLSLTETPAASFESVLARWKDAYARQVEVTPEPIAALMVELVAPVGAPLTGPVFDPACGTGTLLLAAAQAGATRLIGQEIDPDLAELSRRRLDLAGAGTVTVEAGDSLTADAFPDCSAPAAVCNPPFGQRHWGRDGLAYDSRWAYGLPAQGDPELAWLQHVLAHLSPGGRAVIAMPPAAASRPSGRRIRAELVRNGKLQAVISLPPGSASTHSMGIDLWVLGYGTRTSVLFLTAARHTDPAAGQRHAVDWPSVHREVTTAWLDFQHGRPVDEAGTAHVAPITDLLDDTTDLTPATRIPVTAPPAPSLGELTEAATEWRTMLTRLTNGLPPVEPAGPTGAHVISLEDLVSSGNVRLWRGVSRRDTPPPDGPARLLLQLQEAVLGNPPTSMTTDGTLDAIQADDVLILAGTVESARPARPIEFGAVPGPGITVLRPDPEVLDPWFLAYSLAETPGRRRAGTGGRPSPLAPSRVHLPVRSLSDQRRIGTAFRRIEEFRTVLDEASQLGRLVATRLIDGLASGALQPTENDPIASPGKQ</sequence>
<dbReference type="InterPro" id="IPR052916">
    <property type="entry name" value="Type-I_RE_MTase_Subunit"/>
</dbReference>
<reference evidence="2 3" key="1">
    <citation type="journal article" date="2010" name="DNA Res.">
        <title>Genome sequence of Kitasatospora setae NBRC 14216T: an evolutionary snapshot of the family Streptomycetaceae.</title>
        <authorList>
            <person name="Ichikawa N."/>
            <person name="Oguchi A."/>
            <person name="Ikeda H."/>
            <person name="Ishikawa J."/>
            <person name="Kitani S."/>
            <person name="Watanabe Y."/>
            <person name="Nakamura S."/>
            <person name="Katano Y."/>
            <person name="Kishi E."/>
            <person name="Sasagawa M."/>
            <person name="Ankai A."/>
            <person name="Fukui S."/>
            <person name="Hashimoto Y."/>
            <person name="Kamata S."/>
            <person name="Otoguro M."/>
            <person name="Tanikawa S."/>
            <person name="Nihira T."/>
            <person name="Horinouchi S."/>
            <person name="Ohnishi Y."/>
            <person name="Hayakawa M."/>
            <person name="Kuzuyama T."/>
            <person name="Arisawa A."/>
            <person name="Nomoto F."/>
            <person name="Miura H."/>
            <person name="Takahashi Y."/>
            <person name="Fujita N."/>
        </authorList>
    </citation>
    <scope>NUCLEOTIDE SEQUENCE [LARGE SCALE GENOMIC DNA]</scope>
    <source>
        <strain evidence="3">ATCC 33774 / DSM 43861 / JCM 3304 / KCC A-0304 / NBRC 14216 / KM-6054</strain>
    </source>
</reference>
<evidence type="ECO:0000313" key="3">
    <source>
        <dbReference type="Proteomes" id="UP000007076"/>
    </source>
</evidence>
<dbReference type="RefSeq" id="WP_014139134.1">
    <property type="nucleotide sequence ID" value="NC_016109.1"/>
</dbReference>
<dbReference type="PANTHER" id="PTHR42998">
    <property type="entry name" value="TYPE I RESTRICTION ENZYME HINDVIIP M PROTEIN-RELATED"/>
    <property type="match status" value="1"/>
</dbReference>
<dbReference type="HOGENOM" id="CLU_022127_0_0_11"/>
<dbReference type="SUPFAM" id="SSF53335">
    <property type="entry name" value="S-adenosyl-L-methionine-dependent methyltransferases"/>
    <property type="match status" value="1"/>
</dbReference>
<evidence type="ECO:0000259" key="1">
    <source>
        <dbReference type="Pfam" id="PF02384"/>
    </source>
</evidence>
<dbReference type="InterPro" id="IPR029063">
    <property type="entry name" value="SAM-dependent_MTases_sf"/>
</dbReference>
<dbReference type="STRING" id="452652.KSE_60720"/>
<dbReference type="KEGG" id="ksk:KSE_60720"/>
<dbReference type="PRINTS" id="PR00507">
    <property type="entry name" value="N12N6MTFRASE"/>
</dbReference>
<keyword evidence="3" id="KW-1185">Reference proteome</keyword>
<dbReference type="Gene3D" id="3.40.50.150">
    <property type="entry name" value="Vaccinia Virus protein VP39"/>
    <property type="match status" value="1"/>
</dbReference>
<feature type="domain" description="DNA methylase adenine-specific" evidence="1">
    <location>
        <begin position="147"/>
        <end position="372"/>
    </location>
</feature>
<dbReference type="REBASE" id="29003">
    <property type="entry name" value="M.KseKMORF60720P"/>
</dbReference>
<dbReference type="InterPro" id="IPR003356">
    <property type="entry name" value="DNA_methylase_A-5"/>
</dbReference>
<evidence type="ECO:0000313" key="2">
    <source>
        <dbReference type="EMBL" id="BAJ31838.1"/>
    </source>
</evidence>